<comment type="caution">
    <text evidence="1">The sequence shown here is derived from an EMBL/GenBank/DDBJ whole genome shotgun (WGS) entry which is preliminary data.</text>
</comment>
<gene>
    <name evidence="1" type="ORF">CHS0354_029210</name>
</gene>
<evidence type="ECO:0000313" key="2">
    <source>
        <dbReference type="Proteomes" id="UP001195483"/>
    </source>
</evidence>
<reference evidence="1" key="2">
    <citation type="journal article" date="2021" name="Genome Biol. Evol.">
        <title>Developing a high-quality reference genome for a parasitic bivalve with doubly uniparental inheritance (Bivalvia: Unionida).</title>
        <authorList>
            <person name="Smith C.H."/>
        </authorList>
    </citation>
    <scope>NUCLEOTIDE SEQUENCE</scope>
    <source>
        <strain evidence="1">CHS0354</strain>
        <tissue evidence="1">Mantle</tissue>
    </source>
</reference>
<proteinExistence type="predicted"/>
<evidence type="ECO:0000313" key="1">
    <source>
        <dbReference type="EMBL" id="KAK3609757.1"/>
    </source>
</evidence>
<reference evidence="1" key="3">
    <citation type="submission" date="2023-05" db="EMBL/GenBank/DDBJ databases">
        <authorList>
            <person name="Smith C.H."/>
        </authorList>
    </citation>
    <scope>NUCLEOTIDE SEQUENCE</scope>
    <source>
        <strain evidence="1">CHS0354</strain>
        <tissue evidence="1">Mantle</tissue>
    </source>
</reference>
<keyword evidence="2" id="KW-1185">Reference proteome</keyword>
<protein>
    <submittedName>
        <fullName evidence="1">Uncharacterized protein</fullName>
    </submittedName>
</protein>
<sequence length="145" mass="17187">MWKKKILKLDYAFSYERKVKSKGGSELNLEEIVRRKSSRERKCLGEITYIFWKLELEKTRVGIALSSTFYDLYSTYYVLRTQSGHKVVRSEKDEALVNLEKKVKSEGDLDLLVQGSQRKELLNLDRMKTIRLRKLYKTMTSLYSM</sequence>
<dbReference type="EMBL" id="JAEAOA010001752">
    <property type="protein sequence ID" value="KAK3609757.1"/>
    <property type="molecule type" value="Genomic_DNA"/>
</dbReference>
<organism evidence="1 2">
    <name type="scientific">Potamilus streckersoni</name>
    <dbReference type="NCBI Taxonomy" id="2493646"/>
    <lineage>
        <taxon>Eukaryota</taxon>
        <taxon>Metazoa</taxon>
        <taxon>Spiralia</taxon>
        <taxon>Lophotrochozoa</taxon>
        <taxon>Mollusca</taxon>
        <taxon>Bivalvia</taxon>
        <taxon>Autobranchia</taxon>
        <taxon>Heteroconchia</taxon>
        <taxon>Palaeoheterodonta</taxon>
        <taxon>Unionida</taxon>
        <taxon>Unionoidea</taxon>
        <taxon>Unionidae</taxon>
        <taxon>Ambleminae</taxon>
        <taxon>Lampsilini</taxon>
        <taxon>Potamilus</taxon>
    </lineage>
</organism>
<dbReference type="AlphaFoldDB" id="A0AAE0TG27"/>
<name>A0AAE0TG27_9BIVA</name>
<dbReference type="Proteomes" id="UP001195483">
    <property type="component" value="Unassembled WGS sequence"/>
</dbReference>
<accession>A0AAE0TG27</accession>
<reference evidence="1" key="1">
    <citation type="journal article" date="2021" name="Genome Biol. Evol.">
        <title>A High-Quality Reference Genome for a Parasitic Bivalve with Doubly Uniparental Inheritance (Bivalvia: Unionida).</title>
        <authorList>
            <person name="Smith C.H."/>
        </authorList>
    </citation>
    <scope>NUCLEOTIDE SEQUENCE</scope>
    <source>
        <strain evidence="1">CHS0354</strain>
    </source>
</reference>